<organism evidence="5">
    <name type="scientific">Schistosoma curassoni</name>
    <dbReference type="NCBI Taxonomy" id="6186"/>
    <lineage>
        <taxon>Eukaryota</taxon>
        <taxon>Metazoa</taxon>
        <taxon>Spiralia</taxon>
        <taxon>Lophotrochozoa</taxon>
        <taxon>Platyhelminthes</taxon>
        <taxon>Trematoda</taxon>
        <taxon>Digenea</taxon>
        <taxon>Strigeidida</taxon>
        <taxon>Schistosomatoidea</taxon>
        <taxon>Schistosomatidae</taxon>
        <taxon>Schistosoma</taxon>
    </lineage>
</organism>
<protein>
    <submittedName>
        <fullName evidence="5">Beta_helix domain-containing protein</fullName>
    </submittedName>
</protein>
<dbReference type="PANTHER" id="PTHR46769:SF2">
    <property type="entry name" value="FIBROCYSTIN-L ISOFORM 2 PRECURSOR-RELATED"/>
    <property type="match status" value="1"/>
</dbReference>
<dbReference type="InterPro" id="IPR012334">
    <property type="entry name" value="Pectin_lyas_fold"/>
</dbReference>
<dbReference type="InterPro" id="IPR052387">
    <property type="entry name" value="Fibrocystin"/>
</dbReference>
<name>A0A183L0X8_9TREM</name>
<dbReference type="STRING" id="6186.A0A183L0X8"/>
<dbReference type="InterPro" id="IPR055401">
    <property type="entry name" value="CEMIP_beta-hel_dom"/>
</dbReference>
<accession>A0A183L0X8</accession>
<evidence type="ECO:0000259" key="2">
    <source>
        <dbReference type="Pfam" id="PF24606"/>
    </source>
</evidence>
<dbReference type="Proteomes" id="UP000279833">
    <property type="component" value="Unassembled WGS sequence"/>
</dbReference>
<evidence type="ECO:0000313" key="3">
    <source>
        <dbReference type="EMBL" id="VDP73950.1"/>
    </source>
</evidence>
<dbReference type="EMBL" id="UZAK01045452">
    <property type="protein sequence ID" value="VDP73950.1"/>
    <property type="molecule type" value="Genomic_DNA"/>
</dbReference>
<dbReference type="SUPFAM" id="SSF51126">
    <property type="entry name" value="Pectin lyase-like"/>
    <property type="match status" value="1"/>
</dbReference>
<dbReference type="InterPro" id="IPR011050">
    <property type="entry name" value="Pectin_lyase_fold/virulence"/>
</dbReference>
<dbReference type="PANTHER" id="PTHR46769">
    <property type="entry name" value="POLYCYSTIC KIDNEY AND HEPATIC DISEASE 1 (AUTOSOMAL RECESSIVE)-LIKE 1"/>
    <property type="match status" value="1"/>
</dbReference>
<reference evidence="5" key="1">
    <citation type="submission" date="2016-06" db="UniProtKB">
        <authorList>
            <consortium name="WormBaseParasite"/>
        </authorList>
    </citation>
    <scope>IDENTIFICATION</scope>
</reference>
<gene>
    <name evidence="3" type="ORF">SCUD_LOCUS20976</name>
</gene>
<sequence length="120" mass="13597">MGQAYRLGRYPIHFHLNGLMNGSYVRGCSIHKTFNRAINIHNTHEVLIENNVVYDVMGGAFFLEDGIEHGNLIQYNLFVHVKRTSSLLNDDVVPAAFWITQPNNTVQHNVAASGTHFGFW</sequence>
<keyword evidence="4" id="KW-1185">Reference proteome</keyword>
<evidence type="ECO:0000313" key="4">
    <source>
        <dbReference type="Proteomes" id="UP000279833"/>
    </source>
</evidence>
<dbReference type="WBParaSite" id="SCUD_0002098001-mRNA-1">
    <property type="protein sequence ID" value="SCUD_0002098001-mRNA-1"/>
    <property type="gene ID" value="SCUD_0002098001"/>
</dbReference>
<keyword evidence="1" id="KW-0732">Signal</keyword>
<evidence type="ECO:0000313" key="5">
    <source>
        <dbReference type="WBParaSite" id="SCUD_0002098001-mRNA-1"/>
    </source>
</evidence>
<feature type="domain" description="CEMIP beta-helix" evidence="2">
    <location>
        <begin position="1"/>
        <end position="120"/>
    </location>
</feature>
<evidence type="ECO:0000256" key="1">
    <source>
        <dbReference type="ARBA" id="ARBA00022729"/>
    </source>
</evidence>
<reference evidence="3 4" key="2">
    <citation type="submission" date="2018-11" db="EMBL/GenBank/DDBJ databases">
        <authorList>
            <consortium name="Pathogen Informatics"/>
        </authorList>
    </citation>
    <scope>NUCLEOTIDE SEQUENCE [LARGE SCALE GENOMIC DNA]</scope>
    <source>
        <strain evidence="3">Dakar</strain>
        <strain evidence="4">Dakar, Senegal</strain>
    </source>
</reference>
<proteinExistence type="predicted"/>
<dbReference type="AlphaFoldDB" id="A0A183L0X8"/>
<dbReference type="Pfam" id="PF24606">
    <property type="entry name" value="CEMIP_beta-hel"/>
    <property type="match status" value="1"/>
</dbReference>
<dbReference type="Gene3D" id="2.160.20.10">
    <property type="entry name" value="Single-stranded right-handed beta-helix, Pectin lyase-like"/>
    <property type="match status" value="1"/>
</dbReference>